<feature type="region of interest" description="Disordered" evidence="1">
    <location>
        <begin position="96"/>
        <end position="117"/>
    </location>
</feature>
<evidence type="ECO:0000313" key="2">
    <source>
        <dbReference type="EMBL" id="RKT89252.1"/>
    </source>
</evidence>
<dbReference type="OrthoDB" id="134981at2"/>
<reference evidence="3 4" key="1">
    <citation type="submission" date="2016-10" db="EMBL/GenBank/DDBJ databases">
        <authorList>
            <person name="de Groot N.N."/>
        </authorList>
    </citation>
    <scope>NUCLEOTIDE SEQUENCE [LARGE SCALE GENOMIC DNA]</scope>
    <source>
        <strain evidence="3 4">CPCC 201259</strain>
    </source>
</reference>
<dbReference type="EMBL" id="FOUP01000014">
    <property type="protein sequence ID" value="SFO40813.1"/>
    <property type="molecule type" value="Genomic_DNA"/>
</dbReference>
<accession>A0A1I5GXZ2</accession>
<protein>
    <submittedName>
        <fullName evidence="3">Uncharacterized protein</fullName>
    </submittedName>
</protein>
<dbReference type="Pfam" id="PF20129">
    <property type="entry name" value="DUF6519"/>
    <property type="match status" value="2"/>
</dbReference>
<dbReference type="InterPro" id="IPR045392">
    <property type="entry name" value="DUF6519"/>
</dbReference>
<proteinExistence type="predicted"/>
<dbReference type="STRING" id="455193.SAMN05421805_1142"/>
<sequence>MHADLSRITFHPERGYSAVIAQQGRVQVDADINEQVLNQLYQHRIALVDLIGQHGGPAASAGFKIERLAGRHGLDDLSIGPGRYYVGGVLCDAHRPDPGIPVPDEGEPAPPDPPGPWTYWDQPDGFRDPELPGDRLPAEAPYLVYLRVWERLVTAAEDPELREVALGADTSARIKVVWQVLALPSSELQVRNADAPIGAVEQSFDEWVRGRTENPARLAVRAQRPDDADEPCVLRPDARYRGLENQLYRVEIHDGGPAAEATFKWSRENGSVVFPVDDVDGTWVDLASLGGDTKLDLDVGDFVEFLDTALISRREPRPLLRVEELDLPERRVRLSAEPAVPHRPELHPFLRRWDHRGSRGGAVPVEEGRWIPVEDGVEIFFHRAESEYRSGDHWIVPARTATGDVEWPTDPAGRPLLRPPLGVVEHYAPLAWVTGDQVVDMRLTFGMT</sequence>
<dbReference type="Proteomes" id="UP000199398">
    <property type="component" value="Unassembled WGS sequence"/>
</dbReference>
<evidence type="ECO:0000313" key="3">
    <source>
        <dbReference type="EMBL" id="SFO40813.1"/>
    </source>
</evidence>
<dbReference type="RefSeq" id="WP_093156905.1">
    <property type="nucleotide sequence ID" value="NZ_FOUP01000014.1"/>
</dbReference>
<reference evidence="2 5" key="2">
    <citation type="submission" date="2018-10" db="EMBL/GenBank/DDBJ databases">
        <title>Sequencing the genomes of 1000 actinobacteria strains.</title>
        <authorList>
            <person name="Klenk H.-P."/>
        </authorList>
    </citation>
    <scope>NUCLEOTIDE SEQUENCE [LARGE SCALE GENOMIC DNA]</scope>
    <source>
        <strain evidence="2 5">DSM 45119</strain>
    </source>
</reference>
<organism evidence="3 4">
    <name type="scientific">Saccharopolyspora antimicrobica</name>
    <dbReference type="NCBI Taxonomy" id="455193"/>
    <lineage>
        <taxon>Bacteria</taxon>
        <taxon>Bacillati</taxon>
        <taxon>Actinomycetota</taxon>
        <taxon>Actinomycetes</taxon>
        <taxon>Pseudonocardiales</taxon>
        <taxon>Pseudonocardiaceae</taxon>
        <taxon>Saccharopolyspora</taxon>
    </lineage>
</organism>
<name>A0A1I5GXZ2_9PSEU</name>
<dbReference type="AlphaFoldDB" id="A0A1I5GXZ2"/>
<dbReference type="EMBL" id="RBXX01000002">
    <property type="protein sequence ID" value="RKT89252.1"/>
    <property type="molecule type" value="Genomic_DNA"/>
</dbReference>
<keyword evidence="5" id="KW-1185">Reference proteome</keyword>
<evidence type="ECO:0000256" key="1">
    <source>
        <dbReference type="SAM" id="MobiDB-lite"/>
    </source>
</evidence>
<dbReference type="Proteomes" id="UP000270697">
    <property type="component" value="Unassembled WGS sequence"/>
</dbReference>
<evidence type="ECO:0000313" key="5">
    <source>
        <dbReference type="Proteomes" id="UP000270697"/>
    </source>
</evidence>
<gene>
    <name evidence="2" type="ORF">ATL45_7706</name>
    <name evidence="3" type="ORF">SAMN05421805_1142</name>
</gene>
<evidence type="ECO:0000313" key="4">
    <source>
        <dbReference type="Proteomes" id="UP000199398"/>
    </source>
</evidence>